<evidence type="ECO:0000313" key="21">
    <source>
        <dbReference type="Proteomes" id="UP000029525"/>
    </source>
</evidence>
<proteinExistence type="inferred from homology"/>
<feature type="binding site" evidence="15">
    <location>
        <position position="467"/>
    </location>
    <ligand>
        <name>Mg(2+)</name>
        <dbReference type="ChEBI" id="CHEBI:18420"/>
        <note>shared with alpha subunit</note>
    </ligand>
</feature>
<sequence>MKISYKWLKEYVDFSLTPEKLAEALTSTGLEVGSLDEVETIRGGLKGLFVGKVLTCEMHPNSDHLHVTTVDLGKGEAQQIVCGAPNVDAGQKVIVADLGCVLYDGDKEFVIKKSKLRGVESLGMICAEDEIGVGTSHDGIIVLPEDAPVGQPAAEYYQLDSDWVIDIDITANRADALSHYGVARDLYAWLKQNGYETSLHRPSCDAFYVDNHDLPIKVTIENTDACRRYACLSVTDCEVKESPKWLQDKLNVIGLRPINNIVDITNYIMWAYGQPMHCFDADMVSGNHIIVKDKNEGKKFITLDGEEHTLGEHDLAICNEKEPMCIAGVFGGKGSGTYETTKHVVLESAYFHPTWIRKSARRHGLSTDASFRFERGIDPNGTVYALKQAAILCKQLAGGKISMEICDEYPTPMADFPVRLNYEYCDRLIGKQIGTDTIKNIVTSLEMEIDKEDTEGLDLLVPAYRVDVKRPCDVVEEILRMYGYNNVEIPTTLKSSLTIAEEADKNYHRENVVSEQLVGAGFSEILNNSLTKASYYEQTGLNKYPWEEAVKIMNPLSADLGVMRQTLLFGGLESLAHNINRKATNLRFFEVGNVYKFTQDKYTEDSPIKAYNQEYHMALWLTGKHIEGSWVHPNEESTFYELKAYVENILRRVGVQQGVLVSEASDNNIFDKAIALKTRGGKLIVEMGILSIALLKRMEIAQKVFFAEINWTELMKIIRKNKLQFEELSKYPAVSRDLALLLDNAVEFAQIEEIARQTEKKLLKKVELFDVYQGKNLPEGKKSYAVNFILQDATKTLNDKAIDAIMQKLIKNLTTKLGAELR</sequence>
<feature type="domain" description="TRNA-binding" evidence="17">
    <location>
        <begin position="42"/>
        <end position="154"/>
    </location>
</feature>
<feature type="domain" description="B5" evidence="19">
    <location>
        <begin position="413"/>
        <end position="489"/>
    </location>
</feature>
<dbReference type="InterPro" id="IPR033714">
    <property type="entry name" value="tRNA_bind_bactPheRS"/>
</dbReference>
<dbReference type="GO" id="GO:0009328">
    <property type="term" value="C:phenylalanine-tRNA ligase complex"/>
    <property type="evidence" value="ECO:0007669"/>
    <property type="project" value="TreeGrafter"/>
</dbReference>
<dbReference type="PROSITE" id="PS50886">
    <property type="entry name" value="TRBD"/>
    <property type="match status" value="1"/>
</dbReference>
<dbReference type="InterPro" id="IPR005121">
    <property type="entry name" value="Fdx_antiC-bd"/>
</dbReference>
<evidence type="ECO:0000256" key="12">
    <source>
        <dbReference type="ARBA" id="ARBA00022917"/>
    </source>
</evidence>
<evidence type="ECO:0000256" key="11">
    <source>
        <dbReference type="ARBA" id="ARBA00022884"/>
    </source>
</evidence>
<protein>
    <recommendedName>
        <fullName evidence="15">Phenylalanine--tRNA ligase beta subunit</fullName>
        <ecNumber evidence="15">6.1.1.20</ecNumber>
    </recommendedName>
    <alternativeName>
        <fullName evidence="15">Phenylalanyl-tRNA synthetase beta subunit</fullName>
        <shortName evidence="15">PheRS</shortName>
    </alternativeName>
</protein>
<keyword evidence="9 15" id="KW-0067">ATP-binding</keyword>
<keyword evidence="4 15" id="KW-0963">Cytoplasm</keyword>
<dbReference type="EMBL" id="JRNQ01000034">
    <property type="protein sequence ID" value="KGF44571.1"/>
    <property type="molecule type" value="Genomic_DNA"/>
</dbReference>
<dbReference type="Gene3D" id="2.40.50.140">
    <property type="entry name" value="Nucleic acid-binding proteins"/>
    <property type="match status" value="1"/>
</dbReference>
<dbReference type="SMART" id="SM00896">
    <property type="entry name" value="FDX-ACB"/>
    <property type="match status" value="1"/>
</dbReference>
<dbReference type="PANTHER" id="PTHR10947:SF0">
    <property type="entry name" value="PHENYLALANINE--TRNA LIGASE BETA SUBUNIT"/>
    <property type="match status" value="1"/>
</dbReference>
<evidence type="ECO:0000256" key="15">
    <source>
        <dbReference type="HAMAP-Rule" id="MF_00283"/>
    </source>
</evidence>
<comment type="cofactor">
    <cofactor evidence="15">
        <name>Mg(2+)</name>
        <dbReference type="ChEBI" id="CHEBI:18420"/>
    </cofactor>
    <text evidence="15">Binds 2 magnesium ions per tetramer.</text>
</comment>
<comment type="subunit">
    <text evidence="3 15">Tetramer of two alpha and two beta subunits.</text>
</comment>
<dbReference type="Gene3D" id="3.30.930.10">
    <property type="entry name" value="Bira Bifunctional Protein, Domain 2"/>
    <property type="match status" value="1"/>
</dbReference>
<dbReference type="FunFam" id="3.50.40.10:FF:000001">
    <property type="entry name" value="Phenylalanine--tRNA ligase beta subunit"/>
    <property type="match status" value="1"/>
</dbReference>
<dbReference type="SUPFAM" id="SSF46955">
    <property type="entry name" value="Putative DNA-binding domain"/>
    <property type="match status" value="1"/>
</dbReference>
<dbReference type="InterPro" id="IPR009061">
    <property type="entry name" value="DNA-bd_dom_put_sf"/>
</dbReference>
<dbReference type="EC" id="6.1.1.20" evidence="15"/>
<dbReference type="NCBIfam" id="TIGR00472">
    <property type="entry name" value="pheT_bact"/>
    <property type="match status" value="1"/>
</dbReference>
<keyword evidence="7 15" id="KW-0479">Metal-binding</keyword>
<feature type="binding site" evidence="15">
    <location>
        <position position="477"/>
    </location>
    <ligand>
        <name>Mg(2+)</name>
        <dbReference type="ChEBI" id="CHEBI:18420"/>
        <note>shared with alpha subunit</note>
    </ligand>
</feature>
<reference evidence="20 21" key="1">
    <citation type="submission" date="2014-07" db="EMBL/GenBank/DDBJ databases">
        <authorList>
            <person name="McCorrison J."/>
            <person name="Sanka R."/>
            <person name="Torralba M."/>
            <person name="Gillis M."/>
            <person name="Haft D.H."/>
            <person name="Methe B."/>
            <person name="Sutton G."/>
            <person name="Nelson K.E."/>
        </authorList>
    </citation>
    <scope>NUCLEOTIDE SEQUENCE [LARGE SCALE GENOMIC DNA]</scope>
    <source>
        <strain evidence="20 21">DNF00320</strain>
    </source>
</reference>
<evidence type="ECO:0000256" key="8">
    <source>
        <dbReference type="ARBA" id="ARBA00022741"/>
    </source>
</evidence>
<evidence type="ECO:0000256" key="1">
    <source>
        <dbReference type="ARBA" id="ARBA00004496"/>
    </source>
</evidence>
<dbReference type="GO" id="GO:0004826">
    <property type="term" value="F:phenylalanine-tRNA ligase activity"/>
    <property type="evidence" value="ECO:0007669"/>
    <property type="project" value="UniProtKB-UniRule"/>
</dbReference>
<name>A0A096ADD8_9BACT</name>
<dbReference type="Pfam" id="PF03147">
    <property type="entry name" value="FDX-ACB"/>
    <property type="match status" value="1"/>
</dbReference>
<dbReference type="PROSITE" id="PS51447">
    <property type="entry name" value="FDX_ACB"/>
    <property type="match status" value="1"/>
</dbReference>
<dbReference type="PROSITE" id="PS51483">
    <property type="entry name" value="B5"/>
    <property type="match status" value="1"/>
</dbReference>
<dbReference type="SUPFAM" id="SSF50249">
    <property type="entry name" value="Nucleic acid-binding proteins"/>
    <property type="match status" value="1"/>
</dbReference>
<comment type="similarity">
    <text evidence="2 15">Belongs to the phenylalanyl-tRNA synthetase beta subunit family. Type 1 subfamily.</text>
</comment>
<feature type="binding site" evidence="15">
    <location>
        <position position="473"/>
    </location>
    <ligand>
        <name>Mg(2+)</name>
        <dbReference type="ChEBI" id="CHEBI:18420"/>
        <note>shared with alpha subunit</note>
    </ligand>
</feature>
<keyword evidence="8 15" id="KW-0547">Nucleotide-binding</keyword>
<dbReference type="OrthoDB" id="9805455at2"/>
<feature type="domain" description="FDX-ACB" evidence="18">
    <location>
        <begin position="729"/>
        <end position="822"/>
    </location>
</feature>
<comment type="catalytic activity">
    <reaction evidence="14 15">
        <text>tRNA(Phe) + L-phenylalanine + ATP = L-phenylalanyl-tRNA(Phe) + AMP + diphosphate + H(+)</text>
        <dbReference type="Rhea" id="RHEA:19413"/>
        <dbReference type="Rhea" id="RHEA-COMP:9668"/>
        <dbReference type="Rhea" id="RHEA-COMP:9699"/>
        <dbReference type="ChEBI" id="CHEBI:15378"/>
        <dbReference type="ChEBI" id="CHEBI:30616"/>
        <dbReference type="ChEBI" id="CHEBI:33019"/>
        <dbReference type="ChEBI" id="CHEBI:58095"/>
        <dbReference type="ChEBI" id="CHEBI:78442"/>
        <dbReference type="ChEBI" id="CHEBI:78531"/>
        <dbReference type="ChEBI" id="CHEBI:456215"/>
        <dbReference type="EC" id="6.1.1.20"/>
    </reaction>
</comment>
<dbReference type="InterPro" id="IPR002547">
    <property type="entry name" value="tRNA-bd_dom"/>
</dbReference>
<dbReference type="InterPro" id="IPR020825">
    <property type="entry name" value="Phe-tRNA_synthase-like_B3/B4"/>
</dbReference>
<comment type="caution">
    <text evidence="20">The sequence shown here is derived from an EMBL/GenBank/DDBJ whole genome shotgun (WGS) entry which is preliminary data.</text>
</comment>
<dbReference type="InterPro" id="IPR036690">
    <property type="entry name" value="Fdx_antiC-bd_sf"/>
</dbReference>
<dbReference type="GO" id="GO:0000287">
    <property type="term" value="F:magnesium ion binding"/>
    <property type="evidence" value="ECO:0007669"/>
    <property type="project" value="UniProtKB-UniRule"/>
</dbReference>
<organism evidence="20 21">
    <name type="scientific">Prevotella bivia DNF00320</name>
    <dbReference type="NCBI Taxonomy" id="1401068"/>
    <lineage>
        <taxon>Bacteria</taxon>
        <taxon>Pseudomonadati</taxon>
        <taxon>Bacteroidota</taxon>
        <taxon>Bacteroidia</taxon>
        <taxon>Bacteroidales</taxon>
        <taxon>Prevotellaceae</taxon>
        <taxon>Prevotella</taxon>
    </lineage>
</organism>
<evidence type="ECO:0000256" key="2">
    <source>
        <dbReference type="ARBA" id="ARBA00008653"/>
    </source>
</evidence>
<evidence type="ECO:0000256" key="10">
    <source>
        <dbReference type="ARBA" id="ARBA00022842"/>
    </source>
</evidence>
<dbReference type="SMART" id="SM00873">
    <property type="entry name" value="B3_4"/>
    <property type="match status" value="1"/>
</dbReference>
<dbReference type="GO" id="GO:0006432">
    <property type="term" value="P:phenylalanyl-tRNA aminoacylation"/>
    <property type="evidence" value="ECO:0007669"/>
    <property type="project" value="UniProtKB-UniRule"/>
</dbReference>
<dbReference type="InterPro" id="IPR041616">
    <property type="entry name" value="PheRS_beta_core"/>
</dbReference>
<dbReference type="Pfam" id="PF17759">
    <property type="entry name" value="tRNA_synthFbeta"/>
    <property type="match status" value="1"/>
</dbReference>
<dbReference type="InterPro" id="IPR005147">
    <property type="entry name" value="tRNA_synthase_B5-dom"/>
</dbReference>
<keyword evidence="11 16" id="KW-0694">RNA-binding</keyword>
<evidence type="ECO:0000256" key="14">
    <source>
        <dbReference type="ARBA" id="ARBA00049255"/>
    </source>
</evidence>
<dbReference type="CDD" id="cd00769">
    <property type="entry name" value="PheRS_beta_core"/>
    <property type="match status" value="1"/>
</dbReference>
<dbReference type="InterPro" id="IPR012340">
    <property type="entry name" value="NA-bd_OB-fold"/>
</dbReference>
<dbReference type="SUPFAM" id="SSF55681">
    <property type="entry name" value="Class II aaRS and biotin synthetases"/>
    <property type="match status" value="1"/>
</dbReference>
<keyword evidence="5 16" id="KW-0820">tRNA-binding</keyword>
<comment type="subcellular location">
    <subcellularLocation>
        <location evidence="1 15">Cytoplasm</location>
    </subcellularLocation>
</comment>
<dbReference type="Gene3D" id="3.30.56.10">
    <property type="match status" value="2"/>
</dbReference>
<evidence type="ECO:0000313" key="20">
    <source>
        <dbReference type="EMBL" id="KGF44571.1"/>
    </source>
</evidence>
<dbReference type="NCBIfam" id="NF045760">
    <property type="entry name" value="YtpR"/>
    <property type="match status" value="1"/>
</dbReference>
<dbReference type="SUPFAM" id="SSF56037">
    <property type="entry name" value="PheT/TilS domain"/>
    <property type="match status" value="1"/>
</dbReference>
<keyword evidence="6 15" id="KW-0436">Ligase</keyword>
<dbReference type="HAMAP" id="MF_00283">
    <property type="entry name" value="Phe_tRNA_synth_beta1"/>
    <property type="match status" value="1"/>
</dbReference>
<evidence type="ECO:0000256" key="6">
    <source>
        <dbReference type="ARBA" id="ARBA00022598"/>
    </source>
</evidence>
<evidence type="ECO:0000256" key="13">
    <source>
        <dbReference type="ARBA" id="ARBA00023146"/>
    </source>
</evidence>
<dbReference type="Proteomes" id="UP000029525">
    <property type="component" value="Unassembled WGS sequence"/>
</dbReference>
<accession>A0A096ADD8</accession>
<evidence type="ECO:0000256" key="4">
    <source>
        <dbReference type="ARBA" id="ARBA00022490"/>
    </source>
</evidence>
<evidence type="ECO:0000256" key="9">
    <source>
        <dbReference type="ARBA" id="ARBA00022840"/>
    </source>
</evidence>
<dbReference type="Pfam" id="PF01588">
    <property type="entry name" value="tRNA_bind"/>
    <property type="match status" value="1"/>
</dbReference>
<dbReference type="PANTHER" id="PTHR10947">
    <property type="entry name" value="PHENYLALANYL-TRNA SYNTHETASE BETA CHAIN AND LEUCINE-RICH REPEAT-CONTAINING PROTEIN 47"/>
    <property type="match status" value="1"/>
</dbReference>
<dbReference type="InterPro" id="IPR004532">
    <property type="entry name" value="Phe-tRNA-ligase_IIc_bsu_bact"/>
</dbReference>
<dbReference type="FunFam" id="2.40.50.140:FF:000045">
    <property type="entry name" value="Phenylalanine--tRNA ligase beta subunit"/>
    <property type="match status" value="1"/>
</dbReference>
<keyword evidence="12 15" id="KW-0648">Protein biosynthesis</keyword>
<evidence type="ECO:0000259" key="17">
    <source>
        <dbReference type="PROSITE" id="PS50886"/>
    </source>
</evidence>
<dbReference type="Pfam" id="PF03484">
    <property type="entry name" value="B5"/>
    <property type="match status" value="1"/>
</dbReference>
<gene>
    <name evidence="15" type="primary">pheT</name>
    <name evidence="20" type="ORF">HMPREF0647_06385</name>
</gene>
<dbReference type="GO" id="GO:0000049">
    <property type="term" value="F:tRNA binding"/>
    <property type="evidence" value="ECO:0007669"/>
    <property type="project" value="UniProtKB-UniRule"/>
</dbReference>
<feature type="binding site" evidence="15">
    <location>
        <position position="476"/>
    </location>
    <ligand>
        <name>Mg(2+)</name>
        <dbReference type="ChEBI" id="CHEBI:18420"/>
        <note>shared with alpha subunit</note>
    </ligand>
</feature>
<dbReference type="GO" id="GO:0005524">
    <property type="term" value="F:ATP binding"/>
    <property type="evidence" value="ECO:0007669"/>
    <property type="project" value="UniProtKB-UniRule"/>
</dbReference>
<evidence type="ECO:0000256" key="5">
    <source>
        <dbReference type="ARBA" id="ARBA00022555"/>
    </source>
</evidence>
<dbReference type="Pfam" id="PF03483">
    <property type="entry name" value="B3_4"/>
    <property type="match status" value="1"/>
</dbReference>
<dbReference type="SUPFAM" id="SSF54991">
    <property type="entry name" value="Anticodon-binding domain of PheRS"/>
    <property type="match status" value="1"/>
</dbReference>
<evidence type="ECO:0000256" key="16">
    <source>
        <dbReference type="PROSITE-ProRule" id="PRU00209"/>
    </source>
</evidence>
<evidence type="ECO:0000259" key="18">
    <source>
        <dbReference type="PROSITE" id="PS51447"/>
    </source>
</evidence>
<keyword evidence="13 15" id="KW-0030">Aminoacyl-tRNA synthetase</keyword>
<evidence type="ECO:0000256" key="3">
    <source>
        <dbReference type="ARBA" id="ARBA00011209"/>
    </source>
</evidence>
<dbReference type="Gene3D" id="3.30.70.380">
    <property type="entry name" value="Ferrodoxin-fold anticodon-binding domain"/>
    <property type="match status" value="1"/>
</dbReference>
<evidence type="ECO:0000256" key="7">
    <source>
        <dbReference type="ARBA" id="ARBA00022723"/>
    </source>
</evidence>
<dbReference type="FunFam" id="3.30.70.380:FF:000001">
    <property type="entry name" value="Phenylalanine--tRNA ligase beta subunit"/>
    <property type="match status" value="1"/>
</dbReference>
<dbReference type="SMART" id="SM00874">
    <property type="entry name" value="B5"/>
    <property type="match status" value="1"/>
</dbReference>
<dbReference type="AlphaFoldDB" id="A0A096ADD8"/>
<dbReference type="InterPro" id="IPR045060">
    <property type="entry name" value="Phe-tRNA-ligase_IIc_bsu"/>
</dbReference>
<dbReference type="InterPro" id="IPR045864">
    <property type="entry name" value="aa-tRNA-synth_II/BPL/LPL"/>
</dbReference>
<dbReference type="RefSeq" id="WP_036867143.1">
    <property type="nucleotide sequence ID" value="NZ_JRNQ01000034.1"/>
</dbReference>
<dbReference type="InterPro" id="IPR005146">
    <property type="entry name" value="B3/B4_tRNA-bd"/>
</dbReference>
<evidence type="ECO:0000259" key="19">
    <source>
        <dbReference type="PROSITE" id="PS51483"/>
    </source>
</evidence>
<keyword evidence="10 15" id="KW-0460">Magnesium</keyword>
<dbReference type="CDD" id="cd02796">
    <property type="entry name" value="tRNA_bind_bactPheRS"/>
    <property type="match status" value="1"/>
</dbReference>
<dbReference type="Gene3D" id="3.50.40.10">
    <property type="entry name" value="Phenylalanyl-trna Synthetase, Chain B, domain 3"/>
    <property type="match status" value="1"/>
</dbReference>